<evidence type="ECO:0000313" key="2">
    <source>
        <dbReference type="EMBL" id="KAF2497095.1"/>
    </source>
</evidence>
<keyword evidence="1" id="KW-0472">Membrane</keyword>
<dbReference type="AlphaFoldDB" id="A0A6A6QXC0"/>
<accession>A0A6A6QXC0</accession>
<evidence type="ECO:0000256" key="1">
    <source>
        <dbReference type="SAM" id="Phobius"/>
    </source>
</evidence>
<keyword evidence="3" id="KW-1185">Reference proteome</keyword>
<dbReference type="Proteomes" id="UP000799750">
    <property type="component" value="Unassembled WGS sequence"/>
</dbReference>
<sequence>MAKCGPRLVTLRGKNPKWVRESSDCDDMRAMGSIPRLGNSGGAIYLYGLCQECSGWGALVCKLNFFFFFFGFLFAC</sequence>
<dbReference type="EMBL" id="MU004187">
    <property type="protein sequence ID" value="KAF2497095.1"/>
    <property type="molecule type" value="Genomic_DNA"/>
</dbReference>
<keyword evidence="1" id="KW-1133">Transmembrane helix</keyword>
<evidence type="ECO:0000313" key="3">
    <source>
        <dbReference type="Proteomes" id="UP000799750"/>
    </source>
</evidence>
<reference evidence="2" key="1">
    <citation type="journal article" date="2020" name="Stud. Mycol.">
        <title>101 Dothideomycetes genomes: a test case for predicting lifestyles and emergence of pathogens.</title>
        <authorList>
            <person name="Haridas S."/>
            <person name="Albert R."/>
            <person name="Binder M."/>
            <person name="Bloem J."/>
            <person name="Labutti K."/>
            <person name="Salamov A."/>
            <person name="Andreopoulos B."/>
            <person name="Baker S."/>
            <person name="Barry K."/>
            <person name="Bills G."/>
            <person name="Bluhm B."/>
            <person name="Cannon C."/>
            <person name="Castanera R."/>
            <person name="Culley D."/>
            <person name="Daum C."/>
            <person name="Ezra D."/>
            <person name="Gonzalez J."/>
            <person name="Henrissat B."/>
            <person name="Kuo A."/>
            <person name="Liang C."/>
            <person name="Lipzen A."/>
            <person name="Lutzoni F."/>
            <person name="Magnuson J."/>
            <person name="Mondo S."/>
            <person name="Nolan M."/>
            <person name="Ohm R."/>
            <person name="Pangilinan J."/>
            <person name="Park H.-J."/>
            <person name="Ramirez L."/>
            <person name="Alfaro M."/>
            <person name="Sun H."/>
            <person name="Tritt A."/>
            <person name="Yoshinaga Y."/>
            <person name="Zwiers L.-H."/>
            <person name="Turgeon B."/>
            <person name="Goodwin S."/>
            <person name="Spatafora J."/>
            <person name="Crous P."/>
            <person name="Grigoriev I."/>
        </authorList>
    </citation>
    <scope>NUCLEOTIDE SEQUENCE</scope>
    <source>
        <strain evidence="2">CBS 269.34</strain>
    </source>
</reference>
<gene>
    <name evidence="2" type="ORF">BU16DRAFT_349341</name>
</gene>
<feature type="transmembrane region" description="Helical" evidence="1">
    <location>
        <begin position="55"/>
        <end position="75"/>
    </location>
</feature>
<keyword evidence="1" id="KW-0812">Transmembrane</keyword>
<proteinExistence type="predicted"/>
<name>A0A6A6QXC0_9PEZI</name>
<protein>
    <submittedName>
        <fullName evidence="2">Uncharacterized protein</fullName>
    </submittedName>
</protein>
<organism evidence="2 3">
    <name type="scientific">Lophium mytilinum</name>
    <dbReference type="NCBI Taxonomy" id="390894"/>
    <lineage>
        <taxon>Eukaryota</taxon>
        <taxon>Fungi</taxon>
        <taxon>Dikarya</taxon>
        <taxon>Ascomycota</taxon>
        <taxon>Pezizomycotina</taxon>
        <taxon>Dothideomycetes</taxon>
        <taxon>Pleosporomycetidae</taxon>
        <taxon>Mytilinidiales</taxon>
        <taxon>Mytilinidiaceae</taxon>
        <taxon>Lophium</taxon>
    </lineage>
</organism>